<gene>
    <name evidence="2" type="ORF">NC992_03795</name>
</gene>
<protein>
    <submittedName>
        <fullName evidence="2">Uncharacterized protein</fullName>
    </submittedName>
</protein>
<evidence type="ECO:0000313" key="3">
    <source>
        <dbReference type="Proteomes" id="UP001482513"/>
    </source>
</evidence>
<feature type="region of interest" description="Disordered" evidence="1">
    <location>
        <begin position="1"/>
        <end position="20"/>
    </location>
</feature>
<comment type="caution">
    <text evidence="2">The sequence shown here is derived from an EMBL/GenBank/DDBJ whole genome shotgun (WGS) entry which is preliminary data.</text>
</comment>
<keyword evidence="3" id="KW-1185">Reference proteome</keyword>
<name>A0ABV0JZP0_9CYAN</name>
<evidence type="ECO:0000313" key="2">
    <source>
        <dbReference type="EMBL" id="MEP0945988.1"/>
    </source>
</evidence>
<dbReference type="Proteomes" id="UP001482513">
    <property type="component" value="Unassembled WGS sequence"/>
</dbReference>
<proteinExistence type="predicted"/>
<reference evidence="2 3" key="1">
    <citation type="submission" date="2022-04" db="EMBL/GenBank/DDBJ databases">
        <title>Positive selection, recombination, and allopatry shape intraspecific diversity of widespread and dominant cyanobacteria.</title>
        <authorList>
            <person name="Wei J."/>
            <person name="Shu W."/>
            <person name="Hu C."/>
        </authorList>
    </citation>
    <scope>NUCLEOTIDE SEQUENCE [LARGE SCALE GENOMIC DNA]</scope>
    <source>
        <strain evidence="2 3">DQ-A4</strain>
    </source>
</reference>
<organism evidence="2 3">
    <name type="scientific">Leptolyngbya subtilissima DQ-A4</name>
    <dbReference type="NCBI Taxonomy" id="2933933"/>
    <lineage>
        <taxon>Bacteria</taxon>
        <taxon>Bacillati</taxon>
        <taxon>Cyanobacteriota</taxon>
        <taxon>Cyanophyceae</taxon>
        <taxon>Leptolyngbyales</taxon>
        <taxon>Leptolyngbyaceae</taxon>
        <taxon>Leptolyngbya group</taxon>
        <taxon>Leptolyngbya</taxon>
    </lineage>
</organism>
<dbReference type="RefSeq" id="WP_190524000.1">
    <property type="nucleotide sequence ID" value="NZ_JAMPKX010000001.1"/>
</dbReference>
<sequence>MSSHSPTFHDEQSLADAAEDLGNQALQQGLIHSFVVRHFADTRQFYIPDEHQEPLTPEQAYLQLKALVKPSNQP</sequence>
<dbReference type="EMBL" id="JAMPKX010000001">
    <property type="protein sequence ID" value="MEP0945988.1"/>
    <property type="molecule type" value="Genomic_DNA"/>
</dbReference>
<evidence type="ECO:0000256" key="1">
    <source>
        <dbReference type="SAM" id="MobiDB-lite"/>
    </source>
</evidence>
<accession>A0ABV0JZP0</accession>